<evidence type="ECO:0000313" key="4">
    <source>
        <dbReference type="EMBL" id="TQR19259.1"/>
    </source>
</evidence>
<dbReference type="EMBL" id="VDGI01000015">
    <property type="protein sequence ID" value="TQR19259.1"/>
    <property type="molecule type" value="Genomic_DNA"/>
</dbReference>
<dbReference type="InterPro" id="IPR029063">
    <property type="entry name" value="SAM-dependent_MTases_sf"/>
</dbReference>
<dbReference type="InterPro" id="IPR041698">
    <property type="entry name" value="Methyltransf_25"/>
</dbReference>
<accession>A0A544TPB6</accession>
<dbReference type="Pfam" id="PF13649">
    <property type="entry name" value="Methyltransf_25"/>
    <property type="match status" value="1"/>
</dbReference>
<dbReference type="PANTHER" id="PTHR43861">
    <property type="entry name" value="TRANS-ACONITATE 2-METHYLTRANSFERASE-RELATED"/>
    <property type="match status" value="1"/>
</dbReference>
<dbReference type="Proteomes" id="UP000316626">
    <property type="component" value="Unassembled WGS sequence"/>
</dbReference>
<gene>
    <name evidence="4" type="ORF">FG384_13695</name>
</gene>
<dbReference type="Gene3D" id="2.20.25.110">
    <property type="entry name" value="S-adenosyl-L-methionine-dependent methyltransferases"/>
    <property type="match status" value="1"/>
</dbReference>
<comment type="caution">
    <text evidence="4">The sequence shown here is derived from an EMBL/GenBank/DDBJ whole genome shotgun (WGS) entry which is preliminary data.</text>
</comment>
<dbReference type="PANTHER" id="PTHR43861:SF1">
    <property type="entry name" value="TRANS-ACONITATE 2-METHYLTRANSFERASE"/>
    <property type="match status" value="1"/>
</dbReference>
<evidence type="ECO:0000313" key="5">
    <source>
        <dbReference type="Proteomes" id="UP000316626"/>
    </source>
</evidence>
<evidence type="ECO:0000256" key="1">
    <source>
        <dbReference type="ARBA" id="ARBA00022603"/>
    </source>
</evidence>
<proteinExistence type="predicted"/>
<keyword evidence="2 4" id="KW-0808">Transferase</keyword>
<dbReference type="GO" id="GO:0008168">
    <property type="term" value="F:methyltransferase activity"/>
    <property type="evidence" value="ECO:0007669"/>
    <property type="project" value="UniProtKB-KW"/>
</dbReference>
<reference evidence="4 5" key="1">
    <citation type="submission" date="2019-06" db="EMBL/GenBank/DDBJ databases">
        <title>Psychrobacillus vulpis sp. nov., a new species isolated from feces of a red fox that inhabits in The Tablas de Daimiel Natural Park, Albacete, Spain.</title>
        <authorList>
            <person name="Rodriguez M."/>
            <person name="Reina J.C."/>
            <person name="Bejar V."/>
            <person name="Llamas I."/>
        </authorList>
    </citation>
    <scope>NUCLEOTIDE SEQUENCE [LARGE SCALE GENOMIC DNA]</scope>
    <source>
        <strain evidence="4 5">Z8</strain>
    </source>
</reference>
<protein>
    <submittedName>
        <fullName evidence="4">Class I SAM-dependent methyltransferase</fullName>
    </submittedName>
</protein>
<sequence length="245" mass="28078">MAMYDQFAFIYDRLMSDIPYAKYVEWVQKEAPISKGNKLVDIGCGTGVLSIEFSKAGYDVVGVDLSESMLTVAHNRSIENNTHISFICQSMTALDGIEDINVAVIAIDSLNYLETLEEVEQTFQHIAHSLVTGGQLFFDIHSLYKMNVIYPNGPFTFEDEHVAYIWNTEIGEEDHSIYHDITFFVQDDQDYYKRFEESHYQRTFPIGTYVDLLKAIGFSSVTVSTNIFGEQKEEEVERIFIHAIK</sequence>
<evidence type="ECO:0000256" key="2">
    <source>
        <dbReference type="ARBA" id="ARBA00022679"/>
    </source>
</evidence>
<keyword evidence="5" id="KW-1185">Reference proteome</keyword>
<dbReference type="GO" id="GO:0032259">
    <property type="term" value="P:methylation"/>
    <property type="evidence" value="ECO:0007669"/>
    <property type="project" value="UniProtKB-KW"/>
</dbReference>
<feature type="domain" description="Methyltransferase" evidence="3">
    <location>
        <begin position="40"/>
        <end position="134"/>
    </location>
</feature>
<dbReference type="OrthoDB" id="9811589at2"/>
<dbReference type="AlphaFoldDB" id="A0A544TPB6"/>
<name>A0A544TPB6_9BACI</name>
<dbReference type="SUPFAM" id="SSF53335">
    <property type="entry name" value="S-adenosyl-L-methionine-dependent methyltransferases"/>
    <property type="match status" value="1"/>
</dbReference>
<keyword evidence="1 4" id="KW-0489">Methyltransferase</keyword>
<dbReference type="CDD" id="cd02440">
    <property type="entry name" value="AdoMet_MTases"/>
    <property type="match status" value="1"/>
</dbReference>
<dbReference type="RefSeq" id="WP_142643170.1">
    <property type="nucleotide sequence ID" value="NZ_VDGI01000015.1"/>
</dbReference>
<organism evidence="4 5">
    <name type="scientific">Psychrobacillus vulpis</name>
    <dbReference type="NCBI Taxonomy" id="2325572"/>
    <lineage>
        <taxon>Bacteria</taxon>
        <taxon>Bacillati</taxon>
        <taxon>Bacillota</taxon>
        <taxon>Bacilli</taxon>
        <taxon>Bacillales</taxon>
        <taxon>Bacillaceae</taxon>
        <taxon>Psychrobacillus</taxon>
    </lineage>
</organism>
<dbReference type="Gene3D" id="3.40.50.150">
    <property type="entry name" value="Vaccinia Virus protein VP39"/>
    <property type="match status" value="1"/>
</dbReference>
<evidence type="ECO:0000259" key="3">
    <source>
        <dbReference type="Pfam" id="PF13649"/>
    </source>
</evidence>